<evidence type="ECO:0000256" key="1">
    <source>
        <dbReference type="SAM" id="MobiDB-lite"/>
    </source>
</evidence>
<evidence type="ECO:0000313" key="2">
    <source>
        <dbReference type="Proteomes" id="UP000046395"/>
    </source>
</evidence>
<feature type="region of interest" description="Disordered" evidence="1">
    <location>
        <begin position="133"/>
        <end position="170"/>
    </location>
</feature>
<organism evidence="2 3">
    <name type="scientific">Trichuris muris</name>
    <name type="common">Mouse whipworm</name>
    <dbReference type="NCBI Taxonomy" id="70415"/>
    <lineage>
        <taxon>Eukaryota</taxon>
        <taxon>Metazoa</taxon>
        <taxon>Ecdysozoa</taxon>
        <taxon>Nematoda</taxon>
        <taxon>Enoplea</taxon>
        <taxon>Dorylaimia</taxon>
        <taxon>Trichinellida</taxon>
        <taxon>Trichuridae</taxon>
        <taxon>Trichuris</taxon>
    </lineage>
</organism>
<evidence type="ECO:0000313" key="3">
    <source>
        <dbReference type="WBParaSite" id="TMUE_3000013979.1"/>
    </source>
</evidence>
<keyword evidence="2" id="KW-1185">Reference proteome</keyword>
<reference evidence="3" key="1">
    <citation type="submission" date="2019-12" db="UniProtKB">
        <authorList>
            <consortium name="WormBaseParasite"/>
        </authorList>
    </citation>
    <scope>IDENTIFICATION</scope>
</reference>
<protein>
    <submittedName>
        <fullName evidence="3">Uncharacterized protein</fullName>
    </submittedName>
</protein>
<name>A0A5S6R3U0_TRIMR</name>
<dbReference type="AlphaFoldDB" id="A0A5S6R3U0"/>
<sequence>MVKTKLSPRAHFLLDASKRCMPLSPFLAANWIRSVESDDLHSAKVRRLFFCGRCYAPKVPGVSVSLRLPRDALPRKRLRRMIRRFKRKDSASRFERTFIERWESKCHCMVIVCTVCGRECKVAWPAAAREGNSAADSAKPASTTFQQRRKRTSKPKLIPAKAGHFGGKKPCSRLQELYKASQYGEETSTDLASFLSKLGSS</sequence>
<proteinExistence type="predicted"/>
<dbReference type="WBParaSite" id="TMUE_3000013979.1">
    <property type="protein sequence ID" value="TMUE_3000013979.1"/>
    <property type="gene ID" value="WBGene00302086"/>
</dbReference>
<dbReference type="Proteomes" id="UP000046395">
    <property type="component" value="Unassembled WGS sequence"/>
</dbReference>
<accession>A0A5S6R3U0</accession>